<accession>A0A815SVK1</accession>
<evidence type="ECO:0000313" key="6">
    <source>
        <dbReference type="Proteomes" id="UP000663829"/>
    </source>
</evidence>
<dbReference type="AlphaFoldDB" id="A0A815SVK1"/>
<dbReference type="EMBL" id="CAJOBC010087721">
    <property type="protein sequence ID" value="CAF4360141.1"/>
    <property type="molecule type" value="Genomic_DNA"/>
</dbReference>
<dbReference type="Proteomes" id="UP000682733">
    <property type="component" value="Unassembled WGS sequence"/>
</dbReference>
<sequence>MALWQRNNYDIRQFGTTVQIPNNCIAKLQYYLDCIMTVIDYTDQDLSRLRAYRCSTTATAYLTPTEIRLLYILCATFSPDEFENKCLFESDRIDSNNEFFELSHTQNNLLVVSSVSVAGRQRQVKKFMLYKEQWMRNNYYQPMLQLTVIMRSTQQNSARPSTATARYNNTSEACTIS</sequence>
<evidence type="ECO:0000256" key="1">
    <source>
        <dbReference type="SAM" id="MobiDB-lite"/>
    </source>
</evidence>
<organism evidence="3 6">
    <name type="scientific">Didymodactylos carnosus</name>
    <dbReference type="NCBI Taxonomy" id="1234261"/>
    <lineage>
        <taxon>Eukaryota</taxon>
        <taxon>Metazoa</taxon>
        <taxon>Spiralia</taxon>
        <taxon>Gnathifera</taxon>
        <taxon>Rotifera</taxon>
        <taxon>Eurotatoria</taxon>
        <taxon>Bdelloidea</taxon>
        <taxon>Philodinida</taxon>
        <taxon>Philodinidae</taxon>
        <taxon>Didymodactylos</taxon>
    </lineage>
</organism>
<comment type="caution">
    <text evidence="3">The sequence shown here is derived from an EMBL/GenBank/DDBJ whole genome shotgun (WGS) entry which is preliminary data.</text>
</comment>
<gene>
    <name evidence="3" type="ORF">GPM918_LOCUS36553</name>
    <name evidence="2" type="ORF">OVA965_LOCUS28540</name>
    <name evidence="5" type="ORF">SRO942_LOCUS37295</name>
    <name evidence="4" type="ORF">TMI583_LOCUS29292</name>
</gene>
<evidence type="ECO:0000313" key="4">
    <source>
        <dbReference type="EMBL" id="CAF4107357.1"/>
    </source>
</evidence>
<keyword evidence="6" id="KW-1185">Reference proteome</keyword>
<proteinExistence type="predicted"/>
<dbReference type="EMBL" id="CAJNOQ010022212">
    <property type="protein sequence ID" value="CAF1498036.1"/>
    <property type="molecule type" value="Genomic_DNA"/>
</dbReference>
<evidence type="ECO:0000313" key="5">
    <source>
        <dbReference type="EMBL" id="CAF4360141.1"/>
    </source>
</evidence>
<dbReference type="Proteomes" id="UP000681722">
    <property type="component" value="Unassembled WGS sequence"/>
</dbReference>
<evidence type="ECO:0000313" key="2">
    <source>
        <dbReference type="EMBL" id="CAF1301166.1"/>
    </source>
</evidence>
<name>A0A815SVK1_9BILA</name>
<feature type="region of interest" description="Disordered" evidence="1">
    <location>
        <begin position="157"/>
        <end position="177"/>
    </location>
</feature>
<reference evidence="3" key="1">
    <citation type="submission" date="2021-02" db="EMBL/GenBank/DDBJ databases">
        <authorList>
            <person name="Nowell W R."/>
        </authorList>
    </citation>
    <scope>NUCLEOTIDE SEQUENCE</scope>
</reference>
<evidence type="ECO:0000313" key="3">
    <source>
        <dbReference type="EMBL" id="CAF1498036.1"/>
    </source>
</evidence>
<dbReference type="EMBL" id="CAJOBA010041115">
    <property type="protein sequence ID" value="CAF4107357.1"/>
    <property type="molecule type" value="Genomic_DNA"/>
</dbReference>
<dbReference type="Proteomes" id="UP000677228">
    <property type="component" value="Unassembled WGS sequence"/>
</dbReference>
<dbReference type="Proteomes" id="UP000663829">
    <property type="component" value="Unassembled WGS sequence"/>
</dbReference>
<dbReference type="OrthoDB" id="661148at2759"/>
<protein>
    <submittedName>
        <fullName evidence="3">Uncharacterized protein</fullName>
    </submittedName>
</protein>
<dbReference type="EMBL" id="CAJNOK010019541">
    <property type="protein sequence ID" value="CAF1301166.1"/>
    <property type="molecule type" value="Genomic_DNA"/>
</dbReference>